<feature type="domain" description="HTH lacI-type" evidence="4">
    <location>
        <begin position="20"/>
        <end position="74"/>
    </location>
</feature>
<reference evidence="6 7" key="3">
    <citation type="submission" date="2020-08" db="EMBL/GenBank/DDBJ databases">
        <title>Sequencing the genomes of 1000 actinobacteria strains.</title>
        <authorList>
            <person name="Klenk H.-P."/>
        </authorList>
    </citation>
    <scope>NUCLEOTIDE SEQUENCE [LARGE SCALE GENOMIC DNA]</scope>
    <source>
        <strain evidence="6 7">DSM 44772</strain>
    </source>
</reference>
<keyword evidence="2 6" id="KW-0238">DNA-binding</keyword>
<evidence type="ECO:0000313" key="6">
    <source>
        <dbReference type="EMBL" id="MBB4775023.1"/>
    </source>
</evidence>
<reference evidence="5" key="1">
    <citation type="journal article" date="2014" name="Int. J. Syst. Evol. Microbiol.">
        <title>Complete genome of a new Firmicutes species belonging to the dominant human colonic microbiota ('Ruminococcus bicirculans') reveals two chromosomes and a selective capacity to utilize plant glucans.</title>
        <authorList>
            <consortium name="NISC Comparative Sequencing Program"/>
            <person name="Wegmann U."/>
            <person name="Louis P."/>
            <person name="Goesmann A."/>
            <person name="Henrissat B."/>
            <person name="Duncan S.H."/>
            <person name="Flint H.J."/>
        </authorList>
    </citation>
    <scope>NUCLEOTIDE SEQUENCE</scope>
    <source>
        <strain evidence="5">JCM 10667</strain>
    </source>
</reference>
<dbReference type="InterPro" id="IPR010982">
    <property type="entry name" value="Lambda_DNA-bd_dom_sf"/>
</dbReference>
<organism evidence="6 7">
    <name type="scientific">Actinomadura livida</name>
    <dbReference type="NCBI Taxonomy" id="79909"/>
    <lineage>
        <taxon>Bacteria</taxon>
        <taxon>Bacillati</taxon>
        <taxon>Actinomycetota</taxon>
        <taxon>Actinomycetes</taxon>
        <taxon>Streptosporangiales</taxon>
        <taxon>Thermomonosporaceae</taxon>
        <taxon>Actinomadura</taxon>
    </lineage>
</organism>
<comment type="caution">
    <text evidence="6">The sequence shown here is derived from an EMBL/GenBank/DDBJ whole genome shotgun (WGS) entry which is preliminary data.</text>
</comment>
<dbReference type="Pfam" id="PF00356">
    <property type="entry name" value="LacI"/>
    <property type="match status" value="1"/>
</dbReference>
<dbReference type="GO" id="GO:0003700">
    <property type="term" value="F:DNA-binding transcription factor activity"/>
    <property type="evidence" value="ECO:0007669"/>
    <property type="project" value="TreeGrafter"/>
</dbReference>
<accession>A0A7W7IE39</accession>
<dbReference type="EMBL" id="BAAAHD010000021">
    <property type="protein sequence ID" value="GAA0560348.1"/>
    <property type="molecule type" value="Genomic_DNA"/>
</dbReference>
<dbReference type="CDD" id="cd06267">
    <property type="entry name" value="PBP1_LacI_sugar_binding-like"/>
    <property type="match status" value="1"/>
</dbReference>
<dbReference type="Pfam" id="PF13377">
    <property type="entry name" value="Peripla_BP_3"/>
    <property type="match status" value="1"/>
</dbReference>
<keyword evidence="1" id="KW-0805">Transcription regulation</keyword>
<evidence type="ECO:0000256" key="1">
    <source>
        <dbReference type="ARBA" id="ARBA00023015"/>
    </source>
</evidence>
<reference evidence="5" key="4">
    <citation type="submission" date="2023-12" db="EMBL/GenBank/DDBJ databases">
        <authorList>
            <person name="Sun Q."/>
            <person name="Inoue M."/>
        </authorList>
    </citation>
    <scope>NUCLEOTIDE SEQUENCE</scope>
    <source>
        <strain evidence="5">JCM 10667</strain>
    </source>
</reference>
<dbReference type="InterPro" id="IPR046335">
    <property type="entry name" value="LacI/GalR-like_sensor"/>
</dbReference>
<sequence length="348" mass="36680">MTLTHPTEEPVHPVLPARPPTLAHVAQLAGVSPATASRVLNGSARVSRAARLQVEAAVERLGYVRRRAGSPDRVSSGTIAAVVCEDGCRVLGDPYFARLLWGVRRELAGRAPLVVLMAGRAEEWRATTGYLRGGQAEGVLLLGARRDHLAPLVQAAAGAPVVLAGRPLEDVALPYVDVDNLGGAQAAVRHLLASGRRRIGTIAGPPDMGAGVDRLAGYRLAAQEAGMGVNGLVCQGDFGRLSGERAMRRLLERRPDVDAVLAASDQMAVGALSALRRAGRRVPDDVAVVGFDDAPVARQVRPRLTTVQQPAEDLGARLARELRACTGGRPAGERAVVLRTKLIIRESG</sequence>
<keyword evidence="8" id="KW-1185">Reference proteome</keyword>
<keyword evidence="3" id="KW-0804">Transcription</keyword>
<evidence type="ECO:0000259" key="4">
    <source>
        <dbReference type="PROSITE" id="PS50932"/>
    </source>
</evidence>
<dbReference type="GO" id="GO:0000976">
    <property type="term" value="F:transcription cis-regulatory region binding"/>
    <property type="evidence" value="ECO:0007669"/>
    <property type="project" value="TreeGrafter"/>
</dbReference>
<dbReference type="Gene3D" id="3.40.50.2300">
    <property type="match status" value="2"/>
</dbReference>
<name>A0A7W7IE39_9ACTN</name>
<dbReference type="CDD" id="cd01392">
    <property type="entry name" value="HTH_LacI"/>
    <property type="match status" value="1"/>
</dbReference>
<evidence type="ECO:0000313" key="7">
    <source>
        <dbReference type="Proteomes" id="UP000549343"/>
    </source>
</evidence>
<dbReference type="SUPFAM" id="SSF47413">
    <property type="entry name" value="lambda repressor-like DNA-binding domains"/>
    <property type="match status" value="1"/>
</dbReference>
<dbReference type="AlphaFoldDB" id="A0A7W7IE39"/>
<proteinExistence type="predicted"/>
<dbReference type="EMBL" id="JACHMV010000001">
    <property type="protein sequence ID" value="MBB4775023.1"/>
    <property type="molecule type" value="Genomic_DNA"/>
</dbReference>
<dbReference type="Gene3D" id="1.10.260.40">
    <property type="entry name" value="lambda repressor-like DNA-binding domains"/>
    <property type="match status" value="1"/>
</dbReference>
<dbReference type="PANTHER" id="PTHR30146:SF109">
    <property type="entry name" value="HTH-TYPE TRANSCRIPTIONAL REGULATOR GALS"/>
    <property type="match status" value="1"/>
</dbReference>
<reference evidence="8" key="2">
    <citation type="journal article" date="2019" name="Int. J. Syst. Evol. Microbiol.">
        <title>The Global Catalogue of Microorganisms (GCM) 10K type strain sequencing project: providing services to taxonomists for standard genome sequencing and annotation.</title>
        <authorList>
            <consortium name="The Broad Institute Genomics Platform"/>
            <consortium name="The Broad Institute Genome Sequencing Center for Infectious Disease"/>
            <person name="Wu L."/>
            <person name="Ma J."/>
        </authorList>
    </citation>
    <scope>NUCLEOTIDE SEQUENCE [LARGE SCALE GENOMIC DNA]</scope>
    <source>
        <strain evidence="8">JCM 10667</strain>
    </source>
</reference>
<protein>
    <submittedName>
        <fullName evidence="6">DNA-binding LacI/PurR family transcriptional regulator</fullName>
    </submittedName>
    <submittedName>
        <fullName evidence="5">LacI family DNA-binding transcriptional regulator</fullName>
    </submittedName>
</protein>
<evidence type="ECO:0000256" key="2">
    <source>
        <dbReference type="ARBA" id="ARBA00023125"/>
    </source>
</evidence>
<gene>
    <name evidence="6" type="ORF">F4557_003441</name>
    <name evidence="5" type="ORF">GCM10009546_23120</name>
</gene>
<evidence type="ECO:0000313" key="8">
    <source>
        <dbReference type="Proteomes" id="UP001501427"/>
    </source>
</evidence>
<dbReference type="SUPFAM" id="SSF53822">
    <property type="entry name" value="Periplasmic binding protein-like I"/>
    <property type="match status" value="1"/>
</dbReference>
<dbReference type="Proteomes" id="UP001501427">
    <property type="component" value="Unassembled WGS sequence"/>
</dbReference>
<dbReference type="RefSeq" id="WP_184884047.1">
    <property type="nucleotide sequence ID" value="NZ_BAAAHD010000021.1"/>
</dbReference>
<dbReference type="InterPro" id="IPR028082">
    <property type="entry name" value="Peripla_BP_I"/>
</dbReference>
<dbReference type="InterPro" id="IPR000843">
    <property type="entry name" value="HTH_LacI"/>
</dbReference>
<dbReference type="PROSITE" id="PS50932">
    <property type="entry name" value="HTH_LACI_2"/>
    <property type="match status" value="1"/>
</dbReference>
<dbReference type="PANTHER" id="PTHR30146">
    <property type="entry name" value="LACI-RELATED TRANSCRIPTIONAL REPRESSOR"/>
    <property type="match status" value="1"/>
</dbReference>
<evidence type="ECO:0000313" key="5">
    <source>
        <dbReference type="EMBL" id="GAA0560348.1"/>
    </source>
</evidence>
<evidence type="ECO:0000256" key="3">
    <source>
        <dbReference type="ARBA" id="ARBA00023163"/>
    </source>
</evidence>
<dbReference type="SMART" id="SM00354">
    <property type="entry name" value="HTH_LACI"/>
    <property type="match status" value="1"/>
</dbReference>
<dbReference type="Proteomes" id="UP000549343">
    <property type="component" value="Unassembled WGS sequence"/>
</dbReference>